<dbReference type="Pfam" id="PF09947">
    <property type="entry name" value="DUF2180"/>
    <property type="match status" value="1"/>
</dbReference>
<evidence type="ECO:0000313" key="2">
    <source>
        <dbReference type="Proteomes" id="UP001596139"/>
    </source>
</evidence>
<accession>A0ABW1MM39</accession>
<dbReference type="Proteomes" id="UP001596139">
    <property type="component" value="Unassembled WGS sequence"/>
</dbReference>
<dbReference type="RefSeq" id="WP_078648626.1">
    <property type="nucleotide sequence ID" value="NZ_JBHSPX010000004.1"/>
</dbReference>
<organism evidence="1 2">
    <name type="scientific">Streptomyces ochraceiscleroticus</name>
    <dbReference type="NCBI Taxonomy" id="47761"/>
    <lineage>
        <taxon>Bacteria</taxon>
        <taxon>Bacillati</taxon>
        <taxon>Actinomycetota</taxon>
        <taxon>Actinomycetes</taxon>
        <taxon>Kitasatosporales</taxon>
        <taxon>Streptomycetaceae</taxon>
        <taxon>Streptomyces</taxon>
    </lineage>
</organism>
<gene>
    <name evidence="1" type="ORF">ACFP4F_16550</name>
</gene>
<sequence>MNCFDCTQEQKNVPAVAICCHCGTGICAGHMLLSTEEVHHEVGTGPAWGKRSARRATCRTCGGAEHEGPAA</sequence>
<reference evidence="2" key="1">
    <citation type="journal article" date="2019" name="Int. J. Syst. Evol. Microbiol.">
        <title>The Global Catalogue of Microorganisms (GCM) 10K type strain sequencing project: providing services to taxonomists for standard genome sequencing and annotation.</title>
        <authorList>
            <consortium name="The Broad Institute Genomics Platform"/>
            <consortium name="The Broad Institute Genome Sequencing Center for Infectious Disease"/>
            <person name="Wu L."/>
            <person name="Ma J."/>
        </authorList>
    </citation>
    <scope>NUCLEOTIDE SEQUENCE [LARGE SCALE GENOMIC DNA]</scope>
    <source>
        <strain evidence="2">CGMCC 1.15180</strain>
    </source>
</reference>
<name>A0ABW1MM39_9ACTN</name>
<keyword evidence="2" id="KW-1185">Reference proteome</keyword>
<comment type="caution">
    <text evidence="1">The sequence shown here is derived from an EMBL/GenBank/DDBJ whole genome shotgun (WGS) entry which is preliminary data.</text>
</comment>
<dbReference type="InterPro" id="IPR017211">
    <property type="entry name" value="UCP037465_Znf"/>
</dbReference>
<evidence type="ECO:0000313" key="1">
    <source>
        <dbReference type="EMBL" id="MFC6064147.1"/>
    </source>
</evidence>
<proteinExistence type="predicted"/>
<protein>
    <submittedName>
        <fullName evidence="1">DUF2180 family protein</fullName>
    </submittedName>
</protein>
<dbReference type="EMBL" id="JBHSPX010000004">
    <property type="protein sequence ID" value="MFC6064147.1"/>
    <property type="molecule type" value="Genomic_DNA"/>
</dbReference>